<dbReference type="AlphaFoldDB" id="A0A5K7YNU3"/>
<comment type="catalytic activity">
    <reaction evidence="1">
        <text>ATP + protein L-histidine = ADP + protein N-phospho-L-histidine.</text>
        <dbReference type="EC" id="2.7.13.3"/>
    </reaction>
</comment>
<keyword evidence="5 9" id="KW-0418">Kinase</keyword>
<dbReference type="SUPFAM" id="SSF55874">
    <property type="entry name" value="ATPase domain of HSP90 chaperone/DNA topoisomerase II/histidine kinase"/>
    <property type="match status" value="1"/>
</dbReference>
<gene>
    <name evidence="9" type="ORF">DSCA_38900</name>
</gene>
<keyword evidence="6" id="KW-0067">ATP-binding</keyword>
<dbReference type="InterPro" id="IPR004358">
    <property type="entry name" value="Sig_transdc_His_kin-like_C"/>
</dbReference>
<keyword evidence="4" id="KW-0547">Nucleotide-binding</keyword>
<dbReference type="GO" id="GO:0005524">
    <property type="term" value="F:ATP binding"/>
    <property type="evidence" value="ECO:0007669"/>
    <property type="project" value="UniProtKB-KW"/>
</dbReference>
<dbReference type="SMART" id="SM00387">
    <property type="entry name" value="HATPase_c"/>
    <property type="match status" value="1"/>
</dbReference>
<evidence type="ECO:0000256" key="4">
    <source>
        <dbReference type="ARBA" id="ARBA00022741"/>
    </source>
</evidence>
<keyword evidence="7" id="KW-1133">Transmembrane helix</keyword>
<dbReference type="Proteomes" id="UP000427906">
    <property type="component" value="Chromosome"/>
</dbReference>
<evidence type="ECO:0000259" key="8">
    <source>
        <dbReference type="PROSITE" id="PS50109"/>
    </source>
</evidence>
<dbReference type="InterPro" id="IPR036890">
    <property type="entry name" value="HATPase_C_sf"/>
</dbReference>
<accession>A0A5K7YNU3</accession>
<dbReference type="PROSITE" id="PS50109">
    <property type="entry name" value="HIS_KIN"/>
    <property type="match status" value="1"/>
</dbReference>
<evidence type="ECO:0000256" key="7">
    <source>
        <dbReference type="SAM" id="Phobius"/>
    </source>
</evidence>
<evidence type="ECO:0000256" key="2">
    <source>
        <dbReference type="ARBA" id="ARBA00012438"/>
    </source>
</evidence>
<protein>
    <recommendedName>
        <fullName evidence="2">histidine kinase</fullName>
        <ecNumber evidence="2">2.7.13.3</ecNumber>
    </recommendedName>
</protein>
<proteinExistence type="predicted"/>
<evidence type="ECO:0000256" key="1">
    <source>
        <dbReference type="ARBA" id="ARBA00000085"/>
    </source>
</evidence>
<keyword evidence="7" id="KW-0472">Membrane</keyword>
<dbReference type="PANTHER" id="PTHR44936:SF10">
    <property type="entry name" value="SENSOR PROTEIN RSTB"/>
    <property type="match status" value="1"/>
</dbReference>
<evidence type="ECO:0000256" key="5">
    <source>
        <dbReference type="ARBA" id="ARBA00022777"/>
    </source>
</evidence>
<name>A0A5K7YNU3_9BACT</name>
<dbReference type="Gene3D" id="3.30.565.10">
    <property type="entry name" value="Histidine kinase-like ATPase, C-terminal domain"/>
    <property type="match status" value="1"/>
</dbReference>
<evidence type="ECO:0000313" key="9">
    <source>
        <dbReference type="EMBL" id="BBO69960.1"/>
    </source>
</evidence>
<evidence type="ECO:0000313" key="10">
    <source>
        <dbReference type="Proteomes" id="UP000427906"/>
    </source>
</evidence>
<dbReference type="PRINTS" id="PR00344">
    <property type="entry name" value="BCTRLSENSOR"/>
</dbReference>
<feature type="transmembrane region" description="Helical" evidence="7">
    <location>
        <begin position="15"/>
        <end position="42"/>
    </location>
</feature>
<dbReference type="InterPro" id="IPR050980">
    <property type="entry name" value="2C_sensor_his_kinase"/>
</dbReference>
<keyword evidence="10" id="KW-1185">Reference proteome</keyword>
<dbReference type="EMBL" id="AP021874">
    <property type="protein sequence ID" value="BBO69960.1"/>
    <property type="molecule type" value="Genomic_DNA"/>
</dbReference>
<evidence type="ECO:0000256" key="6">
    <source>
        <dbReference type="ARBA" id="ARBA00022840"/>
    </source>
</evidence>
<dbReference type="Pfam" id="PF02518">
    <property type="entry name" value="HATPase_c"/>
    <property type="match status" value="1"/>
</dbReference>
<dbReference type="GO" id="GO:0004673">
    <property type="term" value="F:protein histidine kinase activity"/>
    <property type="evidence" value="ECO:0007669"/>
    <property type="project" value="UniProtKB-EC"/>
</dbReference>
<dbReference type="Gene3D" id="3.30.450.20">
    <property type="entry name" value="PAS domain"/>
    <property type="match status" value="1"/>
</dbReference>
<dbReference type="InterPro" id="IPR005467">
    <property type="entry name" value="His_kinase_dom"/>
</dbReference>
<evidence type="ECO:0000256" key="3">
    <source>
        <dbReference type="ARBA" id="ARBA00022679"/>
    </source>
</evidence>
<sequence>MKNDYPHFRRLWNRVLAALMGSAFIPLVVLGGIFSIYAVSIFKARTIDMLVRDVELRRQNLDRFLSDRVLELKWVARTPTTILTGQENFEAYTRDLTREFPWINDLAIFDLDGNQLAYKGFLARETRNFSDRPWFRMARSTGACISDQELGYRQLPHVSIAVRRDHDHPSLIIRASIDAGILGRQLMPNGETFKTADFFLVNRQGHYQTRPRTGWRLMADSGLGVQGRFDGTRVHEASGKILVTTWLSAASWVLAARFDADEVFAPALEMRILSFWALILGGIIIMFLILLTANTLVSRLEDKRQRIQHLNRQLCRSSFMASTMELGMGLLEDIAGRLASITVASQWMENHLAGACTPQVGDDLAQIRESATTARERLGQFLSSMRAEASLITDVNLVAVLEELVAWLKKDLALRCIRVAWALDPEPPVIRSDRGRLRHAIQNILLNAVRAVDKHGEIQIAVAAEGQGVAVTIADSGPGIPAADRERIFEPLFTTKSDGTGLGLPVARDIFESLGGSLTLERSSAGGAMFRMVLPSGYSLPDCTNRERRTTSGT</sequence>
<organism evidence="9 10">
    <name type="scientific">Desulfosarcina alkanivorans</name>
    <dbReference type="NCBI Taxonomy" id="571177"/>
    <lineage>
        <taxon>Bacteria</taxon>
        <taxon>Pseudomonadati</taxon>
        <taxon>Thermodesulfobacteriota</taxon>
        <taxon>Desulfobacteria</taxon>
        <taxon>Desulfobacterales</taxon>
        <taxon>Desulfosarcinaceae</taxon>
        <taxon>Desulfosarcina</taxon>
    </lineage>
</organism>
<feature type="domain" description="Histidine kinase" evidence="8">
    <location>
        <begin position="329"/>
        <end position="538"/>
    </location>
</feature>
<dbReference type="CDD" id="cd00075">
    <property type="entry name" value="HATPase"/>
    <property type="match status" value="1"/>
</dbReference>
<dbReference type="KEGG" id="dalk:DSCA_38900"/>
<dbReference type="InterPro" id="IPR003594">
    <property type="entry name" value="HATPase_dom"/>
</dbReference>
<dbReference type="OrthoDB" id="9777714at2"/>
<feature type="transmembrane region" description="Helical" evidence="7">
    <location>
        <begin position="275"/>
        <end position="297"/>
    </location>
</feature>
<dbReference type="RefSeq" id="WP_155317946.1">
    <property type="nucleotide sequence ID" value="NZ_AP021874.1"/>
</dbReference>
<keyword evidence="3" id="KW-0808">Transferase</keyword>
<keyword evidence="7" id="KW-0812">Transmembrane</keyword>
<dbReference type="PANTHER" id="PTHR44936">
    <property type="entry name" value="SENSOR PROTEIN CREC"/>
    <property type="match status" value="1"/>
</dbReference>
<dbReference type="EC" id="2.7.13.3" evidence="2"/>
<reference evidence="9 10" key="1">
    <citation type="submission" date="2019-11" db="EMBL/GenBank/DDBJ databases">
        <title>Comparative genomics of hydrocarbon-degrading Desulfosarcina strains.</title>
        <authorList>
            <person name="Watanabe M."/>
            <person name="Kojima H."/>
            <person name="Fukui M."/>
        </authorList>
    </citation>
    <scope>NUCLEOTIDE SEQUENCE [LARGE SCALE GENOMIC DNA]</scope>
    <source>
        <strain evidence="9 10">PL12</strain>
    </source>
</reference>